<dbReference type="SMART" id="SM00646">
    <property type="entry name" value="Ami_3"/>
    <property type="match status" value="1"/>
</dbReference>
<dbReference type="PANTHER" id="PTHR30404">
    <property type="entry name" value="N-ACETYLMURAMOYL-L-ALANINE AMIDASE"/>
    <property type="match status" value="1"/>
</dbReference>
<dbReference type="InterPro" id="IPR050695">
    <property type="entry name" value="N-acetylmuramoyl_amidase_3"/>
</dbReference>
<keyword evidence="1" id="KW-0378">Hydrolase</keyword>
<feature type="domain" description="MurNAc-LAA" evidence="2">
    <location>
        <begin position="120"/>
        <end position="231"/>
    </location>
</feature>
<dbReference type="Proteomes" id="UP000198534">
    <property type="component" value="Unassembled WGS sequence"/>
</dbReference>
<reference evidence="3 4" key="1">
    <citation type="submission" date="2016-10" db="EMBL/GenBank/DDBJ databases">
        <authorList>
            <person name="de Groot N.N."/>
        </authorList>
    </citation>
    <scope>NUCLEOTIDE SEQUENCE [LARGE SCALE GENOMIC DNA]</scope>
    <source>
        <strain evidence="3 4">DSM 45610</strain>
    </source>
</reference>
<evidence type="ECO:0000313" key="4">
    <source>
        <dbReference type="Proteomes" id="UP000198534"/>
    </source>
</evidence>
<dbReference type="CDD" id="cd02696">
    <property type="entry name" value="MurNAc-LAA"/>
    <property type="match status" value="1"/>
</dbReference>
<dbReference type="GO" id="GO:0030288">
    <property type="term" value="C:outer membrane-bounded periplasmic space"/>
    <property type="evidence" value="ECO:0007669"/>
    <property type="project" value="TreeGrafter"/>
</dbReference>
<proteinExistence type="predicted"/>
<dbReference type="PANTHER" id="PTHR30404:SF0">
    <property type="entry name" value="N-ACETYLMURAMOYL-L-ALANINE AMIDASE AMIC"/>
    <property type="match status" value="1"/>
</dbReference>
<dbReference type="GO" id="GO:0009253">
    <property type="term" value="P:peptidoglycan catabolic process"/>
    <property type="evidence" value="ECO:0007669"/>
    <property type="project" value="InterPro"/>
</dbReference>
<dbReference type="AlphaFoldDB" id="A0A1H2XG89"/>
<dbReference type="GO" id="GO:0008745">
    <property type="term" value="F:N-acetylmuramoyl-L-alanine amidase activity"/>
    <property type="evidence" value="ECO:0007669"/>
    <property type="project" value="InterPro"/>
</dbReference>
<dbReference type="Gene3D" id="3.40.630.40">
    <property type="entry name" value="Zn-dependent exopeptidases"/>
    <property type="match status" value="1"/>
</dbReference>
<protein>
    <submittedName>
        <fullName evidence="3">N-acetylmuramoyl-L-alanine amidase</fullName>
    </submittedName>
</protein>
<name>A0A1H2XG89_9BACL</name>
<evidence type="ECO:0000256" key="1">
    <source>
        <dbReference type="ARBA" id="ARBA00022801"/>
    </source>
</evidence>
<dbReference type="STRING" id="1048340.SAMN05444487_107195"/>
<dbReference type="InterPro" id="IPR002508">
    <property type="entry name" value="MurNAc-LAA_cat"/>
</dbReference>
<evidence type="ECO:0000313" key="3">
    <source>
        <dbReference type="EMBL" id="SDW91776.1"/>
    </source>
</evidence>
<evidence type="ECO:0000259" key="2">
    <source>
        <dbReference type="SMART" id="SM00646"/>
    </source>
</evidence>
<dbReference type="SUPFAM" id="SSF53187">
    <property type="entry name" value="Zn-dependent exopeptidases"/>
    <property type="match status" value="1"/>
</dbReference>
<dbReference type="EMBL" id="FNNQ01000007">
    <property type="protein sequence ID" value="SDW91776.1"/>
    <property type="molecule type" value="Genomic_DNA"/>
</dbReference>
<dbReference type="Pfam" id="PF01520">
    <property type="entry name" value="Amidase_3"/>
    <property type="match status" value="1"/>
</dbReference>
<organism evidence="3 4">
    <name type="scientific">Marininema mesophilum</name>
    <dbReference type="NCBI Taxonomy" id="1048340"/>
    <lineage>
        <taxon>Bacteria</taxon>
        <taxon>Bacillati</taxon>
        <taxon>Bacillota</taxon>
        <taxon>Bacilli</taxon>
        <taxon>Bacillales</taxon>
        <taxon>Thermoactinomycetaceae</taxon>
        <taxon>Marininema</taxon>
    </lineage>
</organism>
<keyword evidence="4" id="KW-1185">Reference proteome</keyword>
<gene>
    <name evidence="3" type="ORF">SAMN05444487_107195</name>
</gene>
<dbReference type="InterPro" id="IPR014234">
    <property type="entry name" value="Spore_CwlD"/>
</dbReference>
<sequence length="243" mass="27286">MRVVKRRWMEKPSFWRTVGVALLIAVLLFVMSTFQNSREVWSIPLAGKTFVLDAGHGGIDGGAVSSSGVIEKKIALEITLRVRDYLQEAGALVLMTRETDRDLADEDAIRRKSQDLIRRAELVKETAPDAFISIHLNSTPSSQWKGAQTFYYPTLEANQQLAMSIQSELIRNLDNTKRLARHSGNVYILKTSPVPSALVEVGFLSNPAEAKRLASPSYQQKLAASIYNGIILYYTRQEEPLRY</sequence>
<dbReference type="NCBIfam" id="TIGR02883">
    <property type="entry name" value="spore_cwlD"/>
    <property type="match status" value="1"/>
</dbReference>
<accession>A0A1H2XG89</accession>